<evidence type="ECO:0000259" key="3">
    <source>
        <dbReference type="Pfam" id="PF04183"/>
    </source>
</evidence>
<comment type="similarity">
    <text evidence="2">Belongs to the IucA/IucC family.</text>
</comment>
<evidence type="ECO:0000256" key="2">
    <source>
        <dbReference type="ARBA" id="ARBA00007832"/>
    </source>
</evidence>
<evidence type="ECO:0000313" key="5">
    <source>
        <dbReference type="EMBL" id="SCS73454.1"/>
    </source>
</evidence>
<reference evidence="5 8" key="1">
    <citation type="submission" date="2016-09" db="EMBL/GenBank/DDBJ databases">
        <authorList>
            <consortium name="Pathogen Informatics"/>
        </authorList>
    </citation>
    <scope>NUCLEOTIDE SEQUENCE [LARGE SCALE GENOMIC DNA]</scope>
    <source>
        <strain evidence="5 8">82B</strain>
    </source>
</reference>
<dbReference type="InterPro" id="IPR037455">
    <property type="entry name" value="LucA/IucC-like"/>
</dbReference>
<proteinExistence type="inferred from homology"/>
<dbReference type="GO" id="GO:0019290">
    <property type="term" value="P:siderophore biosynthetic process"/>
    <property type="evidence" value="ECO:0007669"/>
    <property type="project" value="InterPro"/>
</dbReference>
<dbReference type="EMBL" id="FMPG01000003">
    <property type="protein sequence ID" value="SCS73454.1"/>
    <property type="molecule type" value="Genomic_DNA"/>
</dbReference>
<feature type="domain" description="Aerobactin siderophore biosynthesis IucA/IucC N-terminal" evidence="3">
    <location>
        <begin position="192"/>
        <end position="434"/>
    </location>
</feature>
<evidence type="ECO:0000256" key="1">
    <source>
        <dbReference type="ARBA" id="ARBA00004924"/>
    </source>
</evidence>
<keyword evidence="5" id="KW-0436">Ligase</keyword>
<gene>
    <name evidence="5" type="primary">iucC</name>
    <name evidence="5" type="ORF">SAMEA2297795_01010</name>
    <name evidence="6" type="ORF">SAMEA2297796_01093</name>
</gene>
<dbReference type="PANTHER" id="PTHR34384:SF6">
    <property type="entry name" value="STAPHYLOFERRIN B SYNTHASE"/>
    <property type="match status" value="1"/>
</dbReference>
<dbReference type="AlphaFoldDB" id="A0A1D4KN04"/>
<keyword evidence="7" id="KW-1185">Reference proteome</keyword>
<dbReference type="PANTHER" id="PTHR34384">
    <property type="entry name" value="L-2,3-DIAMINOPROPANOATE--CITRATE LIGASE"/>
    <property type="match status" value="1"/>
</dbReference>
<reference evidence="6 7" key="2">
    <citation type="submission" date="2016-09" db="EMBL/GenBank/DDBJ databases">
        <authorList>
            <consortium name="Pathogen Informatics"/>
            <person name="Sun Q."/>
            <person name="Inoue M."/>
        </authorList>
    </citation>
    <scope>NUCLEOTIDE SEQUENCE [LARGE SCALE GENOMIC DNA]</scope>
    <source>
        <strain evidence="6 7">82C</strain>
    </source>
</reference>
<dbReference type="RefSeq" id="WP_069995284.1">
    <property type="nucleotide sequence ID" value="NZ_FMPG01000003.1"/>
</dbReference>
<evidence type="ECO:0000313" key="6">
    <source>
        <dbReference type="EMBL" id="SCS75388.1"/>
    </source>
</evidence>
<dbReference type="GO" id="GO:0016881">
    <property type="term" value="F:acid-amino acid ligase activity"/>
    <property type="evidence" value="ECO:0007669"/>
    <property type="project" value="UniProtKB-ARBA"/>
</dbReference>
<dbReference type="InterPro" id="IPR007310">
    <property type="entry name" value="Aerobactin_biosyn_IucA/IucC_N"/>
</dbReference>
<name>A0A1D4KN04_9STAP</name>
<dbReference type="Proteomes" id="UP000095412">
    <property type="component" value="Unassembled WGS sequence"/>
</dbReference>
<protein>
    <submittedName>
        <fullName evidence="5">Siderophore biosynthesis protein</fullName>
        <ecNumber evidence="5">6.3.2.-</ecNumber>
    </submittedName>
</protein>
<organism evidence="5 8">
    <name type="scientific">Staphylococcus caeli</name>
    <dbReference type="NCBI Taxonomy" id="2201815"/>
    <lineage>
        <taxon>Bacteria</taxon>
        <taxon>Bacillati</taxon>
        <taxon>Bacillota</taxon>
        <taxon>Bacilli</taxon>
        <taxon>Bacillales</taxon>
        <taxon>Staphylococcaceae</taxon>
        <taxon>Staphylococcus</taxon>
    </lineage>
</organism>
<dbReference type="EC" id="6.3.2.-" evidence="5"/>
<accession>A0A1D4KN04</accession>
<dbReference type="Pfam" id="PF04183">
    <property type="entry name" value="IucA_IucC"/>
    <property type="match status" value="1"/>
</dbReference>
<evidence type="ECO:0000313" key="8">
    <source>
        <dbReference type="Proteomes" id="UP000095768"/>
    </source>
</evidence>
<dbReference type="EMBL" id="FMPI01000005">
    <property type="protein sequence ID" value="SCS75388.1"/>
    <property type="molecule type" value="Genomic_DNA"/>
</dbReference>
<dbReference type="OrthoDB" id="495728at2"/>
<dbReference type="InterPro" id="IPR022770">
    <property type="entry name" value="IucA/IucC-like_C"/>
</dbReference>
<dbReference type="Gene3D" id="1.10.510.40">
    <property type="match status" value="1"/>
</dbReference>
<dbReference type="Pfam" id="PF06276">
    <property type="entry name" value="FhuF"/>
    <property type="match status" value="1"/>
</dbReference>
<dbReference type="Proteomes" id="UP000095768">
    <property type="component" value="Unassembled WGS sequence"/>
</dbReference>
<feature type="domain" description="Aerobactin siderophore biosynthesis IucA/IucC-like C-terminal" evidence="4">
    <location>
        <begin position="467"/>
        <end position="637"/>
    </location>
</feature>
<sequence length="652" mass="74199">MNSIKKDIALIENLTNDESQALSYLNTHNPKWAHYFKSILLQSRDKITQRLITSLHRENLVNRRDYSEVIDAQTLPFTIESDHTEILKIAFPQSQKTLYAPISGHHAFDRIDVEGPFYFENHNKIQRILHPNEVLDCILTEAPHLDNAASAQFKEDMNNSSANMAIALSYQTLTLEAQDAPIFDLSASASDSYLASEQSVVEGHPLHPGAKLRKGMTPETSIAYSSEFANTVKMKFILIHENIAKVQAIDKSYNALVYDQFEGLYDIAQQTVGHEQINNYYVMAVHPWQFQAVLFQDYGTELETQQIVPLNYEIDYFAGLSFRTLMPIYPERLPHIKLSTNVHITGEIRTLSEQTTINGPQVTQILNDIQEKDALFKNINAATIDEMAGIHFYNPEDTASLQPKKSAQLGTLFRENIYNFIAPNTIPMIPSSLVSRYSNNLEAPIVTLIKKYAATQQIDCYETATLTWIKSYSQALIDIVLPLYTKYGIALEAHLQNSIATFNESGLIHTLYIRDFEGLRIDNAYLNKMGYQTTTFHEKSLILTDSAQTVFNKVFYSSIQNHLGELIATIAESSEQESLETQIWTMIRELLVEKLDEIAATMDDSDRIQQIANTLFAAKIDYKCVTTMRLEDEADYYTYIQVDNPLYLDSNH</sequence>
<evidence type="ECO:0000259" key="4">
    <source>
        <dbReference type="Pfam" id="PF06276"/>
    </source>
</evidence>
<comment type="pathway">
    <text evidence="1">Siderophore biosynthesis.</text>
</comment>
<evidence type="ECO:0000313" key="7">
    <source>
        <dbReference type="Proteomes" id="UP000095412"/>
    </source>
</evidence>